<evidence type="ECO:0000313" key="2">
    <source>
        <dbReference type="Proteomes" id="UP000887565"/>
    </source>
</evidence>
<accession>A0A915JEK9</accession>
<evidence type="ECO:0000313" key="3">
    <source>
        <dbReference type="WBParaSite" id="nRc.2.0.1.t24250-RA"/>
    </source>
</evidence>
<dbReference type="AlphaFoldDB" id="A0A915JEK9"/>
<dbReference type="Proteomes" id="UP000887565">
    <property type="component" value="Unplaced"/>
</dbReference>
<organism evidence="2 3">
    <name type="scientific">Romanomermis culicivorax</name>
    <name type="common">Nematode worm</name>
    <dbReference type="NCBI Taxonomy" id="13658"/>
    <lineage>
        <taxon>Eukaryota</taxon>
        <taxon>Metazoa</taxon>
        <taxon>Ecdysozoa</taxon>
        <taxon>Nematoda</taxon>
        <taxon>Enoplea</taxon>
        <taxon>Dorylaimia</taxon>
        <taxon>Mermithida</taxon>
        <taxon>Mermithoidea</taxon>
        <taxon>Mermithidae</taxon>
        <taxon>Romanomermis</taxon>
    </lineage>
</organism>
<feature type="chain" id="PRO_5036765402" evidence="1">
    <location>
        <begin position="17"/>
        <end position="122"/>
    </location>
</feature>
<name>A0A915JEK9_ROMCU</name>
<reference evidence="3" key="1">
    <citation type="submission" date="2022-11" db="UniProtKB">
        <authorList>
            <consortium name="WormBaseParasite"/>
        </authorList>
    </citation>
    <scope>IDENTIFICATION</scope>
</reference>
<protein>
    <submittedName>
        <fullName evidence="3">Uncharacterized protein</fullName>
    </submittedName>
</protein>
<keyword evidence="2" id="KW-1185">Reference proteome</keyword>
<sequence>MQLLKVFPVFCAYILALNACAYLESQEFKSKPLNNTRCLLSPGPSKKAQAIQNTAGEQWCNIFVAKLFCTQRCSNSCRPRLWQLKSLKCPPIDCKDETKDISKIYLHCVCEGLNFQDKYTVE</sequence>
<evidence type="ECO:0000256" key="1">
    <source>
        <dbReference type="SAM" id="SignalP"/>
    </source>
</evidence>
<proteinExistence type="predicted"/>
<keyword evidence="1" id="KW-0732">Signal</keyword>
<feature type="signal peptide" evidence="1">
    <location>
        <begin position="1"/>
        <end position="16"/>
    </location>
</feature>
<dbReference type="WBParaSite" id="nRc.2.0.1.t24250-RA">
    <property type="protein sequence ID" value="nRc.2.0.1.t24250-RA"/>
    <property type="gene ID" value="nRc.2.0.1.g24250"/>
</dbReference>